<dbReference type="SUPFAM" id="SSF51735">
    <property type="entry name" value="NAD(P)-binding Rossmann-fold domains"/>
    <property type="match status" value="1"/>
</dbReference>
<dbReference type="GO" id="GO:0055129">
    <property type="term" value="P:L-proline biosynthetic process"/>
    <property type="evidence" value="ECO:0007669"/>
    <property type="project" value="UniProtKB-UniRule"/>
</dbReference>
<dbReference type="InterPro" id="IPR053790">
    <property type="entry name" value="P5CR-like_CS"/>
</dbReference>
<comment type="function">
    <text evidence="8">Catalyzes the reduction of 1-pyrroline-5-carboxylate (PCA) to L-proline.</text>
</comment>
<evidence type="ECO:0000256" key="3">
    <source>
        <dbReference type="ARBA" id="ARBA00022490"/>
    </source>
</evidence>
<name>A0A179CZ92_BIBTR</name>
<dbReference type="PROSITE" id="PS00521">
    <property type="entry name" value="P5CR"/>
    <property type="match status" value="1"/>
</dbReference>
<keyword evidence="7 8" id="KW-0560">Oxidoreductase</keyword>
<evidence type="ECO:0000256" key="11">
    <source>
        <dbReference type="RuleBase" id="RU003903"/>
    </source>
</evidence>
<keyword evidence="4 8" id="KW-0028">Amino-acid biosynthesis</keyword>
<keyword evidence="3 8" id="KW-0963">Cytoplasm</keyword>
<comment type="subcellular location">
    <subcellularLocation>
        <location evidence="1 8">Cytoplasm</location>
    </subcellularLocation>
</comment>
<dbReference type="PANTHER" id="PTHR11645">
    <property type="entry name" value="PYRROLINE-5-CARBOXYLATE REDUCTASE"/>
    <property type="match status" value="1"/>
</dbReference>
<evidence type="ECO:0000256" key="7">
    <source>
        <dbReference type="ARBA" id="ARBA00023002"/>
    </source>
</evidence>
<sequence length="272" mass="29445">MLSKKIAFIGAGNMAFAIIKGLIRSGYPADLIAACNKSNQARLAELQQLGVQIAFSNCQAVKWADCVVLAIKPQVMAEVCEELAKIDFTEKWLLSIAAGISVARLTQLLPTANQIIRAMPNTPALVGEGMTGLFAEKTVNSSACQFVESLLNAVGKCYWVTQESQINQIIAITGSSPAYFFRFMEAMQKSAVAMGFSQQDARELIQSVALGAAKMVQENPELPLSQLRENVTSKGGTTAQALAVFEQYQLDKLVEEAMNAAILRAEEMEKSL</sequence>
<evidence type="ECO:0000256" key="1">
    <source>
        <dbReference type="ARBA" id="ARBA00004496"/>
    </source>
</evidence>
<dbReference type="EC" id="1.5.1.2" evidence="8 9"/>
<evidence type="ECO:0000256" key="2">
    <source>
        <dbReference type="ARBA" id="ARBA00005525"/>
    </source>
</evidence>
<evidence type="ECO:0000259" key="12">
    <source>
        <dbReference type="Pfam" id="PF03807"/>
    </source>
</evidence>
<evidence type="ECO:0000256" key="6">
    <source>
        <dbReference type="ARBA" id="ARBA00022857"/>
    </source>
</evidence>
<evidence type="ECO:0000256" key="9">
    <source>
        <dbReference type="NCBIfam" id="TIGR00112"/>
    </source>
</evidence>
<feature type="domain" description="Pyrroline-5-carboxylate reductase catalytic N-terminal" evidence="12">
    <location>
        <begin position="5"/>
        <end position="99"/>
    </location>
</feature>
<dbReference type="InterPro" id="IPR000304">
    <property type="entry name" value="Pyrroline-COOH_reductase"/>
</dbReference>
<dbReference type="FunFam" id="3.40.50.720:FF:000190">
    <property type="entry name" value="Pyrroline-5-carboxylate reductase"/>
    <property type="match status" value="1"/>
</dbReference>
<evidence type="ECO:0000256" key="10">
    <source>
        <dbReference type="PIRSR" id="PIRSR000193-1"/>
    </source>
</evidence>
<protein>
    <recommendedName>
        <fullName evidence="8 9">Pyrroline-5-carboxylate reductase</fullName>
        <shortName evidence="8">P5C reductase</shortName>
        <shortName evidence="8">P5CR</shortName>
        <ecNumber evidence="8 9">1.5.1.2</ecNumber>
    </recommendedName>
    <alternativeName>
        <fullName evidence="8">PCA reductase</fullName>
    </alternativeName>
</protein>
<evidence type="ECO:0000256" key="8">
    <source>
        <dbReference type="HAMAP-Rule" id="MF_01925"/>
    </source>
</evidence>
<evidence type="ECO:0000259" key="13">
    <source>
        <dbReference type="Pfam" id="PF14748"/>
    </source>
</evidence>
<comment type="catalytic activity">
    <reaction evidence="8">
        <text>L-proline + NAD(+) = (S)-1-pyrroline-5-carboxylate + NADH + 2 H(+)</text>
        <dbReference type="Rhea" id="RHEA:14105"/>
        <dbReference type="ChEBI" id="CHEBI:15378"/>
        <dbReference type="ChEBI" id="CHEBI:17388"/>
        <dbReference type="ChEBI" id="CHEBI:57540"/>
        <dbReference type="ChEBI" id="CHEBI:57945"/>
        <dbReference type="ChEBI" id="CHEBI:60039"/>
        <dbReference type="EC" id="1.5.1.2"/>
    </reaction>
</comment>
<feature type="binding site" evidence="10">
    <location>
        <position position="57"/>
    </location>
    <ligand>
        <name>NADPH</name>
        <dbReference type="ChEBI" id="CHEBI:57783"/>
    </ligand>
</feature>
<gene>
    <name evidence="8" type="primary">proC</name>
    <name evidence="14" type="ORF">F480_11170</name>
</gene>
<dbReference type="Gene3D" id="3.40.50.720">
    <property type="entry name" value="NAD(P)-binding Rossmann-like Domain"/>
    <property type="match status" value="1"/>
</dbReference>
<comment type="catalytic activity">
    <reaction evidence="8 11">
        <text>L-proline + NADP(+) = (S)-1-pyrroline-5-carboxylate + NADPH + 2 H(+)</text>
        <dbReference type="Rhea" id="RHEA:14109"/>
        <dbReference type="ChEBI" id="CHEBI:15378"/>
        <dbReference type="ChEBI" id="CHEBI:17388"/>
        <dbReference type="ChEBI" id="CHEBI:57783"/>
        <dbReference type="ChEBI" id="CHEBI:58349"/>
        <dbReference type="ChEBI" id="CHEBI:60039"/>
        <dbReference type="EC" id="1.5.1.2"/>
    </reaction>
</comment>
<dbReference type="Gene3D" id="1.10.3730.10">
    <property type="entry name" value="ProC C-terminal domain-like"/>
    <property type="match status" value="1"/>
</dbReference>
<dbReference type="FunFam" id="1.10.3730.10:FF:000001">
    <property type="entry name" value="Pyrroline-5-carboxylate reductase"/>
    <property type="match status" value="1"/>
</dbReference>
<dbReference type="EMBL" id="JACI01000002">
    <property type="protein sequence ID" value="OAQ14867.1"/>
    <property type="molecule type" value="Genomic_DNA"/>
</dbReference>
<comment type="pathway">
    <text evidence="8 11">Amino-acid biosynthesis; L-proline biosynthesis; L-proline from L-glutamate 5-semialdehyde: step 1/1.</text>
</comment>
<dbReference type="AlphaFoldDB" id="A0A179CZ92"/>
<dbReference type="PIRSF" id="PIRSF000193">
    <property type="entry name" value="Pyrrol-5-carb_rd"/>
    <property type="match status" value="1"/>
</dbReference>
<comment type="caution">
    <text evidence="14">The sequence shown here is derived from an EMBL/GenBank/DDBJ whole genome shotgun (WGS) entry which is preliminary data.</text>
</comment>
<evidence type="ECO:0000313" key="14">
    <source>
        <dbReference type="EMBL" id="OAQ14867.1"/>
    </source>
</evidence>
<proteinExistence type="inferred from homology"/>
<dbReference type="RefSeq" id="WP_015432628.1">
    <property type="nucleotide sequence ID" value="NZ_JACI01000002.1"/>
</dbReference>
<evidence type="ECO:0000256" key="5">
    <source>
        <dbReference type="ARBA" id="ARBA00022650"/>
    </source>
</evidence>
<dbReference type="Pfam" id="PF14748">
    <property type="entry name" value="P5CR_dimer"/>
    <property type="match status" value="1"/>
</dbReference>
<dbReference type="NCBIfam" id="TIGR00112">
    <property type="entry name" value="proC"/>
    <property type="match status" value="1"/>
</dbReference>
<dbReference type="InterPro" id="IPR036291">
    <property type="entry name" value="NAD(P)-bd_dom_sf"/>
</dbReference>
<evidence type="ECO:0000256" key="4">
    <source>
        <dbReference type="ARBA" id="ARBA00022605"/>
    </source>
</evidence>
<dbReference type="HAMAP" id="MF_01925">
    <property type="entry name" value="P5C_reductase"/>
    <property type="match status" value="1"/>
</dbReference>
<dbReference type="PANTHER" id="PTHR11645:SF0">
    <property type="entry name" value="PYRROLINE-5-CARBOXYLATE REDUCTASE 3"/>
    <property type="match status" value="1"/>
</dbReference>
<dbReference type="InterPro" id="IPR029036">
    <property type="entry name" value="P5CR_dimer"/>
</dbReference>
<dbReference type="SUPFAM" id="SSF48179">
    <property type="entry name" value="6-phosphogluconate dehydrogenase C-terminal domain-like"/>
    <property type="match status" value="1"/>
</dbReference>
<comment type="similarity">
    <text evidence="2 8 11">Belongs to the pyrroline-5-carboxylate reductase family.</text>
</comment>
<organism evidence="14 15">
    <name type="scientific">Bibersteinia trehalosi Y31</name>
    <dbReference type="NCBI Taxonomy" id="1261658"/>
    <lineage>
        <taxon>Bacteria</taxon>
        <taxon>Pseudomonadati</taxon>
        <taxon>Pseudomonadota</taxon>
        <taxon>Gammaproteobacteria</taxon>
        <taxon>Pasteurellales</taxon>
        <taxon>Pasteurellaceae</taxon>
        <taxon>Bibersteinia</taxon>
    </lineage>
</organism>
<dbReference type="GO" id="GO:0004735">
    <property type="term" value="F:pyrroline-5-carboxylate reductase activity"/>
    <property type="evidence" value="ECO:0007669"/>
    <property type="project" value="UniProtKB-UniRule"/>
</dbReference>
<reference evidence="14 15" key="1">
    <citation type="submission" date="2014-01" db="EMBL/GenBank/DDBJ databases">
        <authorList>
            <person name="Zuccon D."/>
        </authorList>
    </citation>
    <scope>NUCLEOTIDE SEQUENCE [LARGE SCALE GENOMIC DNA]</scope>
    <source>
        <strain evidence="14 15">Y31</strain>
    </source>
</reference>
<dbReference type="UniPathway" id="UPA00098">
    <property type="reaction ID" value="UER00361"/>
</dbReference>
<keyword evidence="6 8" id="KW-0521">NADP</keyword>
<feature type="binding site" evidence="10">
    <location>
        <begin position="70"/>
        <end position="73"/>
    </location>
    <ligand>
        <name>NADP(+)</name>
        <dbReference type="ChEBI" id="CHEBI:58349"/>
    </ligand>
</feature>
<feature type="domain" description="Pyrroline-5-carboxylate reductase dimerisation" evidence="13">
    <location>
        <begin position="163"/>
        <end position="268"/>
    </location>
</feature>
<accession>A0A179CZ92</accession>
<dbReference type="Pfam" id="PF03807">
    <property type="entry name" value="F420_oxidored"/>
    <property type="match status" value="1"/>
</dbReference>
<dbReference type="Proteomes" id="UP000078358">
    <property type="component" value="Unassembled WGS sequence"/>
</dbReference>
<dbReference type="InterPro" id="IPR028939">
    <property type="entry name" value="P5C_Rdtase_cat_N"/>
</dbReference>
<feature type="binding site" evidence="10">
    <location>
        <begin position="9"/>
        <end position="14"/>
    </location>
    <ligand>
        <name>NADP(+)</name>
        <dbReference type="ChEBI" id="CHEBI:58349"/>
    </ligand>
</feature>
<keyword evidence="5 8" id="KW-0641">Proline biosynthesis</keyword>
<evidence type="ECO:0000313" key="15">
    <source>
        <dbReference type="Proteomes" id="UP000078358"/>
    </source>
</evidence>
<dbReference type="GO" id="GO:0005737">
    <property type="term" value="C:cytoplasm"/>
    <property type="evidence" value="ECO:0007669"/>
    <property type="project" value="UniProtKB-SubCell"/>
</dbReference>
<dbReference type="PATRIC" id="fig|1261658.3.peg.2233"/>
<dbReference type="InterPro" id="IPR008927">
    <property type="entry name" value="6-PGluconate_DH-like_C_sf"/>
</dbReference>